<accession>A0A5J5FXY7</accession>
<evidence type="ECO:0000256" key="8">
    <source>
        <dbReference type="SAM" id="MobiDB-lite"/>
    </source>
</evidence>
<comment type="similarity">
    <text evidence="7">Belongs to the binding-protein-dependent transport system permease family.</text>
</comment>
<dbReference type="Pfam" id="PF00528">
    <property type="entry name" value="BPD_transp_1"/>
    <property type="match status" value="1"/>
</dbReference>
<dbReference type="PANTHER" id="PTHR30151:SF38">
    <property type="entry name" value="ALIPHATIC SULFONATES TRANSPORT PERMEASE PROTEIN SSUC-RELATED"/>
    <property type="match status" value="1"/>
</dbReference>
<name>A0A5J5FXY7_9BACL</name>
<feature type="transmembrane region" description="Helical" evidence="7">
    <location>
        <begin position="131"/>
        <end position="151"/>
    </location>
</feature>
<evidence type="ECO:0000313" key="10">
    <source>
        <dbReference type="EMBL" id="KAA8998833.1"/>
    </source>
</evidence>
<feature type="transmembrane region" description="Helical" evidence="7">
    <location>
        <begin position="95"/>
        <end position="119"/>
    </location>
</feature>
<comment type="subcellular location">
    <subcellularLocation>
        <location evidence="1 7">Cell membrane</location>
        <topology evidence="1 7">Multi-pass membrane protein</topology>
    </subcellularLocation>
</comment>
<proteinExistence type="inferred from homology"/>
<feature type="transmembrane region" description="Helical" evidence="7">
    <location>
        <begin position="157"/>
        <end position="180"/>
    </location>
</feature>
<protein>
    <submittedName>
        <fullName evidence="10">ABC transporter permease</fullName>
    </submittedName>
</protein>
<dbReference type="PANTHER" id="PTHR30151">
    <property type="entry name" value="ALKANE SULFONATE ABC TRANSPORTER-RELATED, MEMBRANE SUBUNIT"/>
    <property type="match status" value="1"/>
</dbReference>
<evidence type="ECO:0000256" key="1">
    <source>
        <dbReference type="ARBA" id="ARBA00004651"/>
    </source>
</evidence>
<dbReference type="InterPro" id="IPR000515">
    <property type="entry name" value="MetI-like"/>
</dbReference>
<evidence type="ECO:0000256" key="7">
    <source>
        <dbReference type="RuleBase" id="RU363032"/>
    </source>
</evidence>
<evidence type="ECO:0000256" key="2">
    <source>
        <dbReference type="ARBA" id="ARBA00022448"/>
    </source>
</evidence>
<keyword evidence="4 7" id="KW-0812">Transmembrane</keyword>
<gene>
    <name evidence="10" type="ORF">F4V43_16285</name>
</gene>
<dbReference type="PROSITE" id="PS50928">
    <property type="entry name" value="ABC_TM1"/>
    <property type="match status" value="1"/>
</dbReference>
<keyword evidence="2 7" id="KW-0813">Transport</keyword>
<evidence type="ECO:0000256" key="6">
    <source>
        <dbReference type="ARBA" id="ARBA00023136"/>
    </source>
</evidence>
<dbReference type="OrthoDB" id="9804353at2"/>
<evidence type="ECO:0000259" key="9">
    <source>
        <dbReference type="PROSITE" id="PS50928"/>
    </source>
</evidence>
<dbReference type="AlphaFoldDB" id="A0A5J5FXY7"/>
<feature type="transmembrane region" description="Helical" evidence="7">
    <location>
        <begin position="201"/>
        <end position="231"/>
    </location>
</feature>
<comment type="caution">
    <text evidence="10">The sequence shown here is derived from an EMBL/GenBank/DDBJ whole genome shotgun (WGS) entry which is preliminary data.</text>
</comment>
<evidence type="ECO:0000313" key="11">
    <source>
        <dbReference type="Proteomes" id="UP000367750"/>
    </source>
</evidence>
<dbReference type="CDD" id="cd06261">
    <property type="entry name" value="TM_PBP2"/>
    <property type="match status" value="1"/>
</dbReference>
<keyword evidence="6 7" id="KW-0472">Membrane</keyword>
<evidence type="ECO:0000256" key="5">
    <source>
        <dbReference type="ARBA" id="ARBA00022989"/>
    </source>
</evidence>
<dbReference type="SUPFAM" id="SSF161098">
    <property type="entry name" value="MetI-like"/>
    <property type="match status" value="1"/>
</dbReference>
<reference evidence="10 11" key="1">
    <citation type="submission" date="2019-09" db="EMBL/GenBank/DDBJ databases">
        <title>Bacillus ochoae sp. nov., Paenibacillus whitsoniae sp. nov., Paenibacillus spiritus sp. nov. Isolated from the Mars Exploration Rover during spacecraft assembly.</title>
        <authorList>
            <person name="Seuylemezian A."/>
            <person name="Vaishampayan P."/>
        </authorList>
    </citation>
    <scope>NUCLEOTIDE SEQUENCE [LARGE SCALE GENOMIC DNA]</scope>
    <source>
        <strain evidence="10 11">MER_111</strain>
    </source>
</reference>
<keyword evidence="5 7" id="KW-1133">Transmembrane helix</keyword>
<dbReference type="GO" id="GO:0005886">
    <property type="term" value="C:plasma membrane"/>
    <property type="evidence" value="ECO:0007669"/>
    <property type="project" value="UniProtKB-SubCell"/>
</dbReference>
<dbReference type="InterPro" id="IPR035906">
    <property type="entry name" value="MetI-like_sf"/>
</dbReference>
<dbReference type="FunFam" id="1.10.3720.10:FF:000003">
    <property type="entry name" value="Aliphatic sulfonate ABC transporter permease"/>
    <property type="match status" value="1"/>
</dbReference>
<dbReference type="EMBL" id="VYKK01000026">
    <property type="protein sequence ID" value="KAA8998833.1"/>
    <property type="molecule type" value="Genomic_DNA"/>
</dbReference>
<dbReference type="GO" id="GO:0042918">
    <property type="term" value="P:alkanesulfonate transmembrane transport"/>
    <property type="evidence" value="ECO:0007669"/>
    <property type="project" value="UniProtKB-ARBA"/>
</dbReference>
<sequence>MAESVPGVPAGKSRAKRVRPEAAARRPAAGPGWRAQLADWGQAAALPAAVLAVWQIAGGAGWVSAEFLPTPASIAASFFRLAASGELLRHLEISVWRALLGFAAGSALGLLLGLLTGLFRSAAYLLDPALQVLRLIPHLAVAPLIILWFGFGEVSKVAIIMSGSFFPIYIHTFAGIRGVENKLYEVGRVLAFGPWQRLRRLVLPAALPNILLGLRLSMAVAWIGLVVAELIGSRSGVGFLINEAKQNSDTAVIFVGILIFAVVGKLIDTLFRFLEKRLLFWRDSYRG</sequence>
<feature type="domain" description="ABC transmembrane type-1" evidence="9">
    <location>
        <begin position="91"/>
        <end position="271"/>
    </location>
</feature>
<evidence type="ECO:0000256" key="4">
    <source>
        <dbReference type="ARBA" id="ARBA00022692"/>
    </source>
</evidence>
<dbReference type="Gene3D" id="1.10.3720.10">
    <property type="entry name" value="MetI-like"/>
    <property type="match status" value="1"/>
</dbReference>
<organism evidence="10 11">
    <name type="scientific">Paenibacillus spiritus</name>
    <dbReference type="NCBI Taxonomy" id="2496557"/>
    <lineage>
        <taxon>Bacteria</taxon>
        <taxon>Bacillati</taxon>
        <taxon>Bacillota</taxon>
        <taxon>Bacilli</taxon>
        <taxon>Bacillales</taxon>
        <taxon>Paenibacillaceae</taxon>
        <taxon>Paenibacillus</taxon>
    </lineage>
</organism>
<dbReference type="Proteomes" id="UP000367750">
    <property type="component" value="Unassembled WGS sequence"/>
</dbReference>
<feature type="transmembrane region" description="Helical" evidence="7">
    <location>
        <begin position="251"/>
        <end position="274"/>
    </location>
</feature>
<keyword evidence="3" id="KW-1003">Cell membrane</keyword>
<evidence type="ECO:0000256" key="3">
    <source>
        <dbReference type="ARBA" id="ARBA00022475"/>
    </source>
</evidence>
<keyword evidence="11" id="KW-1185">Reference proteome</keyword>
<feature type="region of interest" description="Disordered" evidence="8">
    <location>
        <begin position="1"/>
        <end position="27"/>
    </location>
</feature>